<comment type="caution">
    <text evidence="1">The sequence shown here is derived from an EMBL/GenBank/DDBJ whole genome shotgun (WGS) entry which is preliminary data.</text>
</comment>
<gene>
    <name evidence="1" type="ORF">PGLA2088_LOCUS46234</name>
</gene>
<sequence length="288" mass="30888">DVVLRSLLWLSSPEAFRASLVCRALRVSLSSPCLLELGSRLCHDEQSSASAAWGLQSSGSVWLHALLEALEIASYMEQAKLFEVLGELRFRDQGEIRALGDAMRSLRLGESSASSLFAAACAFSPDEVSSLLYGCDGAGASSEQSQPQMVRSQPFCLSWRPNLGQSGEVRLHVRLKLGPARGPEVADGEGSPGRLLRRVGGNRLKLSIEAGFMGDLLTEELDCLELDVFGGCLVPEDDSSWRLQPIQPHRGVAAVGSAVAPFGDEGTVLLTDTLLQMLLQGLPVVIAR</sequence>
<accession>A0A813LKY8</accession>
<protein>
    <submittedName>
        <fullName evidence="1">Uncharacterized protein</fullName>
    </submittedName>
</protein>
<feature type="non-terminal residue" evidence="1">
    <location>
        <position position="1"/>
    </location>
</feature>
<feature type="non-terminal residue" evidence="1">
    <location>
        <position position="288"/>
    </location>
</feature>
<reference evidence="1" key="1">
    <citation type="submission" date="2021-02" db="EMBL/GenBank/DDBJ databases">
        <authorList>
            <person name="Dougan E. K."/>
            <person name="Rhodes N."/>
            <person name="Thang M."/>
            <person name="Chan C."/>
        </authorList>
    </citation>
    <scope>NUCLEOTIDE SEQUENCE</scope>
</reference>
<evidence type="ECO:0000313" key="2">
    <source>
        <dbReference type="Proteomes" id="UP000626109"/>
    </source>
</evidence>
<evidence type="ECO:0000313" key="1">
    <source>
        <dbReference type="EMBL" id="CAE8732037.1"/>
    </source>
</evidence>
<dbReference type="Proteomes" id="UP000626109">
    <property type="component" value="Unassembled WGS sequence"/>
</dbReference>
<dbReference type="AlphaFoldDB" id="A0A813LKY8"/>
<proteinExistence type="predicted"/>
<name>A0A813LKY8_POLGL</name>
<dbReference type="EMBL" id="CAJNNW010036105">
    <property type="protein sequence ID" value="CAE8732037.1"/>
    <property type="molecule type" value="Genomic_DNA"/>
</dbReference>
<organism evidence="1 2">
    <name type="scientific">Polarella glacialis</name>
    <name type="common">Dinoflagellate</name>
    <dbReference type="NCBI Taxonomy" id="89957"/>
    <lineage>
        <taxon>Eukaryota</taxon>
        <taxon>Sar</taxon>
        <taxon>Alveolata</taxon>
        <taxon>Dinophyceae</taxon>
        <taxon>Suessiales</taxon>
        <taxon>Suessiaceae</taxon>
        <taxon>Polarella</taxon>
    </lineage>
</organism>